<sequence length="193" mass="20757">MNFFQNLRRSRRPRRSRLPDSTTLASCSYQEAHDLACGLDPQRERKRRQAEKAALPVRHRPYTAAGRAAQGASLAQQPQAAAPAAPPVFCMDFAPAEADSPPAPLSATPQAGPPDLAALSGEEDRIPNHVLEAAAKREGEGFLDEDPYFELEEPRSAAERDEQVLLASLTSELRGAVARAAQRAREGAGHGAA</sequence>
<feature type="region of interest" description="Disordered" evidence="1">
    <location>
        <begin position="40"/>
        <end position="80"/>
    </location>
</feature>
<feature type="region of interest" description="Disordered" evidence="1">
    <location>
        <begin position="92"/>
        <end position="120"/>
    </location>
</feature>
<geneLocation type="plasmid" evidence="2 3">
    <name>pDGEO02</name>
</geneLocation>
<dbReference type="EMBL" id="CP000856">
    <property type="protein sequence ID" value="ABW35011.1"/>
    <property type="molecule type" value="Genomic_DNA"/>
</dbReference>
<keyword evidence="2" id="KW-0614">Plasmid</keyword>
<proteinExistence type="predicted"/>
<gene>
    <name evidence="2" type="ORF">Dgeo_2968</name>
</gene>
<evidence type="ECO:0000313" key="2">
    <source>
        <dbReference type="EMBL" id="ABW35011.1"/>
    </source>
</evidence>
<accession>A8ZRA2</accession>
<protein>
    <submittedName>
        <fullName evidence="2">Uncharacterized protein</fullName>
    </submittedName>
</protein>
<feature type="region of interest" description="Disordered" evidence="1">
    <location>
        <begin position="137"/>
        <end position="157"/>
    </location>
</feature>
<feature type="region of interest" description="Disordered" evidence="1">
    <location>
        <begin position="1"/>
        <end position="25"/>
    </location>
</feature>
<organism evidence="2 3">
    <name type="scientific">Deinococcus geothermalis (strain DSM 11300 / CIP 105573 / AG-3a)</name>
    <dbReference type="NCBI Taxonomy" id="319795"/>
    <lineage>
        <taxon>Bacteria</taxon>
        <taxon>Thermotogati</taxon>
        <taxon>Deinococcota</taxon>
        <taxon>Deinococci</taxon>
        <taxon>Deinococcales</taxon>
        <taxon>Deinococcaceae</taxon>
        <taxon>Deinococcus</taxon>
    </lineage>
</organism>
<feature type="compositionally biased region" description="Low complexity" evidence="1">
    <location>
        <begin position="64"/>
        <end position="80"/>
    </location>
</feature>
<dbReference type="RefSeq" id="WP_012173371.1">
    <property type="nucleotide sequence ID" value="NC_009939.1"/>
</dbReference>
<name>A8ZRA2_DEIGD</name>
<reference evidence="2" key="1">
    <citation type="submission" date="2007-10" db="EMBL/GenBank/DDBJ databases">
        <title>Complete sequence of Plasmid2 pDGEO02 of Deinococcus geothermalis DSM 11300.</title>
        <authorList>
            <consortium name="US DOE Joint Genome Institute"/>
            <person name="Copeland A."/>
            <person name="Lucas S."/>
            <person name="Lapidus A."/>
            <person name="Barry K."/>
            <person name="Detter J.C."/>
            <person name="Glavina del Rio T."/>
            <person name="Hammon N."/>
            <person name="Israni S."/>
            <person name="Dalin E."/>
            <person name="Tice H."/>
            <person name="Pitluck S."/>
            <person name="Brettin T."/>
            <person name="Bruce D."/>
            <person name="Han C."/>
            <person name="Tapia R."/>
            <person name="Saunders E."/>
            <person name="Gilna P."/>
            <person name="Schmutz J."/>
            <person name="Larimer F."/>
            <person name="Land M."/>
            <person name="Hauser L."/>
            <person name="Kyrpides N."/>
            <person name="Kim E."/>
            <person name="Daly M.J."/>
            <person name="Fredrickson J.K."/>
            <person name="Makarova K.S."/>
            <person name="Gaidamakova E.K."/>
            <person name="Zhai M."/>
            <person name="Richardson P."/>
        </authorList>
    </citation>
    <scope>NUCLEOTIDE SEQUENCE [LARGE SCALE GENOMIC DNA]</scope>
    <source>
        <strain evidence="2">DSM 11300</strain>
        <plasmid evidence="2">pDGEO02</plasmid>
    </source>
</reference>
<evidence type="ECO:0000256" key="1">
    <source>
        <dbReference type="SAM" id="MobiDB-lite"/>
    </source>
</evidence>
<dbReference type="KEGG" id="dge:Dgeo_2968"/>
<dbReference type="HOGENOM" id="CLU_1406717_0_0_0"/>
<keyword evidence="3" id="KW-1185">Reference proteome</keyword>
<dbReference type="Proteomes" id="UP000002431">
    <property type="component" value="Plasmid pDGEO02"/>
</dbReference>
<feature type="compositionally biased region" description="Acidic residues" evidence="1">
    <location>
        <begin position="141"/>
        <end position="151"/>
    </location>
</feature>
<evidence type="ECO:0000313" key="3">
    <source>
        <dbReference type="Proteomes" id="UP000002431"/>
    </source>
</evidence>
<dbReference type="AlphaFoldDB" id="A8ZRA2"/>